<evidence type="ECO:0000313" key="2">
    <source>
        <dbReference type="Proteomes" id="UP000606115"/>
    </source>
</evidence>
<comment type="caution">
    <text evidence="1">The sequence shown here is derived from an EMBL/GenBank/DDBJ whole genome shotgun (WGS) entry which is preliminary data.</text>
</comment>
<protein>
    <submittedName>
        <fullName evidence="1">Uncharacterized protein</fullName>
    </submittedName>
</protein>
<dbReference type="RefSeq" id="WP_188686012.1">
    <property type="nucleotide sequence ID" value="NZ_BMKX01000006.1"/>
</dbReference>
<evidence type="ECO:0000313" key="1">
    <source>
        <dbReference type="EMBL" id="GGJ64978.1"/>
    </source>
</evidence>
<gene>
    <name evidence="1" type="ORF">GCM10007173_24860</name>
</gene>
<reference evidence="2" key="1">
    <citation type="journal article" date="2019" name="Int. J. Syst. Evol. Microbiol.">
        <title>The Global Catalogue of Microorganisms (GCM) 10K type strain sequencing project: providing services to taxonomists for standard genome sequencing and annotation.</title>
        <authorList>
            <consortium name="The Broad Institute Genomics Platform"/>
            <consortium name="The Broad Institute Genome Sequencing Center for Infectious Disease"/>
            <person name="Wu L."/>
            <person name="Ma J."/>
        </authorList>
    </citation>
    <scope>NUCLEOTIDE SEQUENCE [LARGE SCALE GENOMIC DNA]</scope>
    <source>
        <strain evidence="2">CGMCC 1.3685</strain>
    </source>
</reference>
<keyword evidence="2" id="KW-1185">Reference proteome</keyword>
<dbReference type="Proteomes" id="UP000606115">
    <property type="component" value="Unassembled WGS sequence"/>
</dbReference>
<name>A0ABQ2DN60_9MICC</name>
<dbReference type="EMBL" id="BMKX01000006">
    <property type="protein sequence ID" value="GGJ64978.1"/>
    <property type="molecule type" value="Genomic_DNA"/>
</dbReference>
<organism evidence="1 2">
    <name type="scientific">Glutamicibacter ardleyensis</name>
    <dbReference type="NCBI Taxonomy" id="225894"/>
    <lineage>
        <taxon>Bacteria</taxon>
        <taxon>Bacillati</taxon>
        <taxon>Actinomycetota</taxon>
        <taxon>Actinomycetes</taxon>
        <taxon>Micrococcales</taxon>
        <taxon>Micrococcaceae</taxon>
        <taxon>Glutamicibacter</taxon>
    </lineage>
</organism>
<proteinExistence type="predicted"/>
<accession>A0ABQ2DN60</accession>
<dbReference type="GeneID" id="303304838"/>
<sequence>MDLNQTGAPDPAEQTLLFEIPGLRWTEADARRARQAVPEVPVDILTAISEHETWIYVSRQQVSDLGTPGDPAAFLARLLGTSDNATQAFRLRRLQALLSIGDAAQGGLQPWHYTSQTDIPVDDEDEFNQWFDREHLPRLAAVTGTAHAARYRTDGSPRYLAGYDLSGEDVHGNDAWRDAVATPWRDRIHQRFVKPRRLMLKRLR</sequence>